<evidence type="ECO:0000313" key="2">
    <source>
        <dbReference type="EMBL" id="WAC09845.1"/>
    </source>
</evidence>
<protein>
    <recommendedName>
        <fullName evidence="4">Lipoprotein</fullName>
    </recommendedName>
</protein>
<dbReference type="Proteomes" id="UP001164653">
    <property type="component" value="Chromosome"/>
</dbReference>
<dbReference type="EMBL" id="CP112998">
    <property type="protein sequence ID" value="WAC09845.1"/>
    <property type="molecule type" value="Genomic_DNA"/>
</dbReference>
<evidence type="ECO:0000256" key="1">
    <source>
        <dbReference type="SAM" id="SignalP"/>
    </source>
</evidence>
<evidence type="ECO:0008006" key="4">
    <source>
        <dbReference type="Google" id="ProtNLM"/>
    </source>
</evidence>
<organism evidence="2 3">
    <name type="scientific">Dyadobacter pollutisoli</name>
    <dbReference type="NCBI Taxonomy" id="2910158"/>
    <lineage>
        <taxon>Bacteria</taxon>
        <taxon>Pseudomonadati</taxon>
        <taxon>Bacteroidota</taxon>
        <taxon>Cytophagia</taxon>
        <taxon>Cytophagales</taxon>
        <taxon>Spirosomataceae</taxon>
        <taxon>Dyadobacter</taxon>
    </lineage>
</organism>
<reference evidence="2" key="1">
    <citation type="submission" date="2022-11" db="EMBL/GenBank/DDBJ databases">
        <title>Dyadobacter pollutisoli sp. nov., isolated from plastic dumped soil.</title>
        <authorList>
            <person name="Kim J.M."/>
            <person name="Kim K.R."/>
            <person name="Lee J.K."/>
            <person name="Hao L."/>
            <person name="Jeon C.O."/>
        </authorList>
    </citation>
    <scope>NUCLEOTIDE SEQUENCE</scope>
    <source>
        <strain evidence="2">U1</strain>
    </source>
</reference>
<sequence length="149" mass="16795">MKGSNAWLLTFLLFVMAGCVEVSHPQIDTLYVSSKDLKLERDGAIATLYEHYSASKKDKEVYEVIAKKHDRFIINYAPGTKMLTLCSDPGSGWSRQYIDFDEAMLQMLIDDKVTFDQLDGFGTLPDKYDSLLVMNNPILNVKTNGSPTM</sequence>
<feature type="signal peptide" evidence="1">
    <location>
        <begin position="1"/>
        <end position="17"/>
    </location>
</feature>
<dbReference type="KEGG" id="dpf:ON006_19045"/>
<proteinExistence type="predicted"/>
<dbReference type="PROSITE" id="PS51257">
    <property type="entry name" value="PROKAR_LIPOPROTEIN"/>
    <property type="match status" value="1"/>
</dbReference>
<feature type="chain" id="PRO_5039569768" description="Lipoprotein" evidence="1">
    <location>
        <begin position="18"/>
        <end position="149"/>
    </location>
</feature>
<evidence type="ECO:0000313" key="3">
    <source>
        <dbReference type="Proteomes" id="UP001164653"/>
    </source>
</evidence>
<accession>A0A9E8N4Y3</accession>
<keyword evidence="3" id="KW-1185">Reference proteome</keyword>
<keyword evidence="1" id="KW-0732">Signal</keyword>
<dbReference type="AlphaFoldDB" id="A0A9E8N4Y3"/>
<gene>
    <name evidence="2" type="ORF">ON006_19045</name>
</gene>
<name>A0A9E8N4Y3_9BACT</name>
<dbReference type="RefSeq" id="WP_244820959.1">
    <property type="nucleotide sequence ID" value="NZ_CP112998.1"/>
</dbReference>